<dbReference type="PANTHER" id="PTHR42804">
    <property type="entry name" value="ALDEHYDE DEHYDROGENASE"/>
    <property type="match status" value="1"/>
</dbReference>
<protein>
    <recommendedName>
        <fullName evidence="3">aldehyde dehydrogenase (NAD(+))</fullName>
        <ecNumber evidence="3">1.2.1.3</ecNumber>
    </recommendedName>
</protein>
<evidence type="ECO:0000313" key="8">
    <source>
        <dbReference type="EMBL" id="PWG82207.1"/>
    </source>
</evidence>
<reference evidence="8 9" key="1">
    <citation type="submission" date="2018-04" db="EMBL/GenBank/DDBJ databases">
        <title>Pedobacter chongqingensis sp. nov., isolated from a rottenly hemp rope.</title>
        <authorList>
            <person name="Cai Y."/>
        </authorList>
    </citation>
    <scope>NUCLEOTIDE SEQUENCE [LARGE SCALE GENOMIC DNA]</scope>
    <source>
        <strain evidence="8 9">FJ4-8</strain>
    </source>
</reference>
<evidence type="ECO:0000256" key="2">
    <source>
        <dbReference type="ARBA" id="ARBA00023002"/>
    </source>
</evidence>
<comment type="similarity">
    <text evidence="1 6">Belongs to the aldehyde dehydrogenase family.</text>
</comment>
<evidence type="ECO:0000259" key="7">
    <source>
        <dbReference type="Pfam" id="PF00171"/>
    </source>
</evidence>
<name>A0A2U2PLC5_9SPHI</name>
<dbReference type="Gene3D" id="3.40.309.10">
    <property type="entry name" value="Aldehyde Dehydrogenase, Chain A, domain 2"/>
    <property type="match status" value="1"/>
</dbReference>
<dbReference type="InterPro" id="IPR016163">
    <property type="entry name" value="Ald_DH_C"/>
</dbReference>
<evidence type="ECO:0000256" key="6">
    <source>
        <dbReference type="RuleBase" id="RU003345"/>
    </source>
</evidence>
<evidence type="ECO:0000256" key="1">
    <source>
        <dbReference type="ARBA" id="ARBA00009986"/>
    </source>
</evidence>
<dbReference type="PROSITE" id="PS00687">
    <property type="entry name" value="ALDEHYDE_DEHYDR_GLU"/>
    <property type="match status" value="1"/>
</dbReference>
<dbReference type="AlphaFoldDB" id="A0A2U2PLC5"/>
<dbReference type="OrthoDB" id="781568at2"/>
<evidence type="ECO:0000256" key="3">
    <source>
        <dbReference type="ARBA" id="ARBA00024226"/>
    </source>
</evidence>
<evidence type="ECO:0000256" key="4">
    <source>
        <dbReference type="ARBA" id="ARBA00049194"/>
    </source>
</evidence>
<dbReference type="SUPFAM" id="SSF53720">
    <property type="entry name" value="ALDH-like"/>
    <property type="match status" value="1"/>
</dbReference>
<sequence length="471" mass="50756">MQTVDKIYINGEFVTPHGTETFELLSPVNRKLLGKVILADATDAQRAIAAAKEAFASFRFTTREERIEYLERIAKAVSFHKQELIDVMVLEYGAPQQFATASFLNAVGAIRANISLLQEYSFSRKIGTSTVIQTPVGVAGIITPWNASNSFICSKLSTAIAAGCTAVIKPSEFSALQTQVISQCLHEAGLPKGVVNIVTGLGTVVGEEITLHPDVAKISFTGSTATGKTIAKNAAETMKRITLELGGKSPNIILNDADLPDVIKLSVTAAFMNSGQACIAASRLLVPEERLEEIKPLLREAVSQFKVGDPRNSDTSIGPLLNEKQYNKVQDYIRSGMEEGAEILTGGLGKPEGLEDGNFVKPTVFIHVSNTMRIAREEIFGPVLSVITYRNEEEAVSIANDTKYGLAAYIQGRDAEKAKGIAARIDAGRVSVNSLSHDPNVPFGGFKQSGIGREYGVYGLESYLEPKAILE</sequence>
<comment type="catalytic activity">
    <reaction evidence="4">
        <text>an aldehyde + NAD(+) + H2O = a carboxylate + NADH + 2 H(+)</text>
        <dbReference type="Rhea" id="RHEA:16185"/>
        <dbReference type="ChEBI" id="CHEBI:15377"/>
        <dbReference type="ChEBI" id="CHEBI:15378"/>
        <dbReference type="ChEBI" id="CHEBI:17478"/>
        <dbReference type="ChEBI" id="CHEBI:29067"/>
        <dbReference type="ChEBI" id="CHEBI:57540"/>
        <dbReference type="ChEBI" id="CHEBI:57945"/>
        <dbReference type="EC" id="1.2.1.3"/>
    </reaction>
</comment>
<dbReference type="EC" id="1.2.1.3" evidence="3"/>
<keyword evidence="9" id="KW-1185">Reference proteome</keyword>
<proteinExistence type="inferred from homology"/>
<dbReference type="Pfam" id="PF00171">
    <property type="entry name" value="Aldedh"/>
    <property type="match status" value="1"/>
</dbReference>
<dbReference type="Proteomes" id="UP000245647">
    <property type="component" value="Unassembled WGS sequence"/>
</dbReference>
<dbReference type="RefSeq" id="WP_109414485.1">
    <property type="nucleotide sequence ID" value="NZ_QEAS01000002.1"/>
</dbReference>
<dbReference type="InterPro" id="IPR016161">
    <property type="entry name" value="Ald_DH/histidinol_DH"/>
</dbReference>
<gene>
    <name evidence="8" type="ORF">DDR33_04120</name>
</gene>
<dbReference type="InterPro" id="IPR029510">
    <property type="entry name" value="Ald_DH_CS_GLU"/>
</dbReference>
<dbReference type="FunFam" id="3.40.605.10:FF:000007">
    <property type="entry name" value="NAD/NADP-dependent betaine aldehyde dehydrogenase"/>
    <property type="match status" value="1"/>
</dbReference>
<dbReference type="PANTHER" id="PTHR42804:SF1">
    <property type="entry name" value="ALDEHYDE DEHYDROGENASE-RELATED"/>
    <property type="match status" value="1"/>
</dbReference>
<dbReference type="FunFam" id="3.40.309.10:FF:000012">
    <property type="entry name" value="Betaine aldehyde dehydrogenase"/>
    <property type="match status" value="1"/>
</dbReference>
<dbReference type="Gene3D" id="3.40.605.10">
    <property type="entry name" value="Aldehyde Dehydrogenase, Chain A, domain 1"/>
    <property type="match status" value="1"/>
</dbReference>
<comment type="caution">
    <text evidence="8">The sequence shown here is derived from an EMBL/GenBank/DDBJ whole genome shotgun (WGS) entry which is preliminary data.</text>
</comment>
<evidence type="ECO:0000313" key="9">
    <source>
        <dbReference type="Proteomes" id="UP000245647"/>
    </source>
</evidence>
<dbReference type="InterPro" id="IPR015590">
    <property type="entry name" value="Aldehyde_DH_dom"/>
</dbReference>
<dbReference type="InterPro" id="IPR016160">
    <property type="entry name" value="Ald_DH_CS_CYS"/>
</dbReference>
<dbReference type="GO" id="GO:0004029">
    <property type="term" value="F:aldehyde dehydrogenase (NAD+) activity"/>
    <property type="evidence" value="ECO:0007669"/>
    <property type="project" value="UniProtKB-EC"/>
</dbReference>
<feature type="domain" description="Aldehyde dehydrogenase" evidence="7">
    <location>
        <begin position="14"/>
        <end position="469"/>
    </location>
</feature>
<dbReference type="EMBL" id="QEAS01000002">
    <property type="protein sequence ID" value="PWG82207.1"/>
    <property type="molecule type" value="Genomic_DNA"/>
</dbReference>
<accession>A0A2U2PLC5</accession>
<dbReference type="PROSITE" id="PS00070">
    <property type="entry name" value="ALDEHYDE_DEHYDR_CYS"/>
    <property type="match status" value="1"/>
</dbReference>
<organism evidence="8 9">
    <name type="scientific">Pararcticibacter amylolyticus</name>
    <dbReference type="NCBI Taxonomy" id="2173175"/>
    <lineage>
        <taxon>Bacteria</taxon>
        <taxon>Pseudomonadati</taxon>
        <taxon>Bacteroidota</taxon>
        <taxon>Sphingobacteriia</taxon>
        <taxon>Sphingobacteriales</taxon>
        <taxon>Sphingobacteriaceae</taxon>
        <taxon>Pararcticibacter</taxon>
    </lineage>
</organism>
<keyword evidence="2 6" id="KW-0560">Oxidoreductase</keyword>
<evidence type="ECO:0000256" key="5">
    <source>
        <dbReference type="PROSITE-ProRule" id="PRU10007"/>
    </source>
</evidence>
<dbReference type="CDD" id="cd07138">
    <property type="entry name" value="ALDH_CddD_SSP0762"/>
    <property type="match status" value="1"/>
</dbReference>
<dbReference type="InterPro" id="IPR016162">
    <property type="entry name" value="Ald_DH_N"/>
</dbReference>
<feature type="active site" evidence="5">
    <location>
        <position position="244"/>
    </location>
</feature>